<feature type="domain" description="N-acetyltransferase" evidence="1">
    <location>
        <begin position="266"/>
        <end position="365"/>
    </location>
</feature>
<dbReference type="Proteomes" id="UP001177003">
    <property type="component" value="Chromosome 7"/>
</dbReference>
<dbReference type="PANTHER" id="PTHR47426">
    <property type="entry name" value="ACYL-COA N-ACYLTRANSFERASES (NAT) SUPERFAMILY PROTEIN"/>
    <property type="match status" value="1"/>
</dbReference>
<dbReference type="AlphaFoldDB" id="A0AA35ZIB1"/>
<dbReference type="GO" id="GO:0016747">
    <property type="term" value="F:acyltransferase activity, transferring groups other than amino-acyl groups"/>
    <property type="evidence" value="ECO:0007669"/>
    <property type="project" value="InterPro"/>
</dbReference>
<dbReference type="InterPro" id="IPR000182">
    <property type="entry name" value="GNAT_dom"/>
</dbReference>
<protein>
    <recommendedName>
        <fullName evidence="1">N-acetyltransferase domain-containing protein</fullName>
    </recommendedName>
</protein>
<proteinExistence type="predicted"/>
<dbReference type="Gene3D" id="3.40.630.30">
    <property type="match status" value="1"/>
</dbReference>
<name>A0AA35ZIB1_LACSI</name>
<dbReference type="Pfam" id="PF00583">
    <property type="entry name" value="Acetyltransf_1"/>
    <property type="match status" value="1"/>
</dbReference>
<evidence type="ECO:0000313" key="3">
    <source>
        <dbReference type="Proteomes" id="UP001177003"/>
    </source>
</evidence>
<sequence length="365" mass="42252">MGYSDEKWWLKSLPHDIRSMPIANQISTKKSKIPPTPHNNNVSRFSTSITIKPRWQFRPTLQNNKVEDFYVLLHLGLEGMTTIGIHKPRFTIPPYYGLRNPRFHSNPSIIKMTMSSGSSQGIKKQDLSLKIQENYICKSETTNLQFDRLQHHDQLFVQDKKHEFGQFVARRAVLDEEYWAAAWLRAETHLEDRKDDRFADSYRRKFTEQEFNALKRQCETKHGQKSACIVTVKKENGSERHTVLKSVVGTLDVSIRPFLHGETFPGEKVKATIFFNTETKEPKKQYGYIANLCVAKSARRQGIARNMLHFAINTAMSDGVEQVYVHVHRKNIAAQELYKKIGFKIVDLATPQLSGDKTYLLCYME</sequence>
<organism evidence="2 3">
    <name type="scientific">Lactuca saligna</name>
    <name type="common">Willowleaf lettuce</name>
    <dbReference type="NCBI Taxonomy" id="75948"/>
    <lineage>
        <taxon>Eukaryota</taxon>
        <taxon>Viridiplantae</taxon>
        <taxon>Streptophyta</taxon>
        <taxon>Embryophyta</taxon>
        <taxon>Tracheophyta</taxon>
        <taxon>Spermatophyta</taxon>
        <taxon>Magnoliopsida</taxon>
        <taxon>eudicotyledons</taxon>
        <taxon>Gunneridae</taxon>
        <taxon>Pentapetalae</taxon>
        <taxon>asterids</taxon>
        <taxon>campanulids</taxon>
        <taxon>Asterales</taxon>
        <taxon>Asteraceae</taxon>
        <taxon>Cichorioideae</taxon>
        <taxon>Cichorieae</taxon>
        <taxon>Lactucinae</taxon>
        <taxon>Lactuca</taxon>
    </lineage>
</organism>
<evidence type="ECO:0000259" key="1">
    <source>
        <dbReference type="PROSITE" id="PS51186"/>
    </source>
</evidence>
<dbReference type="PANTHER" id="PTHR47426:SF3">
    <property type="entry name" value="GCN5-RELATED N-ACETYLTRANSFERASE 6, CHLOROPLASTIC"/>
    <property type="match status" value="1"/>
</dbReference>
<accession>A0AA35ZIB1</accession>
<reference evidence="2" key="1">
    <citation type="submission" date="2023-04" db="EMBL/GenBank/DDBJ databases">
        <authorList>
            <person name="Vijverberg K."/>
            <person name="Xiong W."/>
            <person name="Schranz E."/>
        </authorList>
    </citation>
    <scope>NUCLEOTIDE SEQUENCE</scope>
</reference>
<dbReference type="EMBL" id="OX465083">
    <property type="protein sequence ID" value="CAI9293151.1"/>
    <property type="molecule type" value="Genomic_DNA"/>
</dbReference>
<dbReference type="SUPFAM" id="SSF55729">
    <property type="entry name" value="Acyl-CoA N-acyltransferases (Nat)"/>
    <property type="match status" value="1"/>
</dbReference>
<gene>
    <name evidence="2" type="ORF">LSALG_LOCUS32179</name>
</gene>
<dbReference type="PROSITE" id="PS51186">
    <property type="entry name" value="GNAT"/>
    <property type="match status" value="1"/>
</dbReference>
<dbReference type="InterPro" id="IPR016181">
    <property type="entry name" value="Acyl_CoA_acyltransferase"/>
</dbReference>
<evidence type="ECO:0000313" key="2">
    <source>
        <dbReference type="EMBL" id="CAI9293151.1"/>
    </source>
</evidence>
<keyword evidence="3" id="KW-1185">Reference proteome</keyword>
<dbReference type="CDD" id="cd04301">
    <property type="entry name" value="NAT_SF"/>
    <property type="match status" value="1"/>
</dbReference>